<reference evidence="2 3" key="1">
    <citation type="submission" date="2021-05" db="EMBL/GenBank/DDBJ databases">
        <authorList>
            <person name="Zahm M."/>
            <person name="Klopp C."/>
            <person name="Cabau C."/>
            <person name="Kuhl H."/>
            <person name="Suciu R."/>
            <person name="Ciorpac M."/>
            <person name="Holostenco D."/>
            <person name="Gessner J."/>
            <person name="Wuertz S."/>
            <person name="Hohne C."/>
            <person name="Stock M."/>
            <person name="Gislard M."/>
            <person name="Lluch J."/>
            <person name="Milhes M."/>
            <person name="Lampietro C."/>
            <person name="Lopez Roques C."/>
            <person name="Donnadieu C."/>
            <person name="Du K."/>
            <person name="Schartl M."/>
            <person name="Guiguen Y."/>
        </authorList>
    </citation>
    <scope>NUCLEOTIDE SEQUENCE [LARGE SCALE GENOMIC DNA]</scope>
    <source>
        <strain evidence="2">Hh-F2</strain>
        <tissue evidence="2">Blood</tissue>
    </source>
</reference>
<feature type="chain" id="PRO_5045476294" evidence="1">
    <location>
        <begin position="23"/>
        <end position="121"/>
    </location>
</feature>
<accession>A0ABR0YFY0</accession>
<organism evidence="2 3">
    <name type="scientific">Huso huso</name>
    <name type="common">Beluga</name>
    <name type="synonym">Acipenser huso</name>
    <dbReference type="NCBI Taxonomy" id="61971"/>
    <lineage>
        <taxon>Eukaryota</taxon>
        <taxon>Metazoa</taxon>
        <taxon>Chordata</taxon>
        <taxon>Craniata</taxon>
        <taxon>Vertebrata</taxon>
        <taxon>Euteleostomi</taxon>
        <taxon>Actinopterygii</taxon>
        <taxon>Chondrostei</taxon>
        <taxon>Acipenseriformes</taxon>
        <taxon>Acipenseridae</taxon>
        <taxon>Huso</taxon>
    </lineage>
</organism>
<name>A0ABR0YFY0_HUSHU</name>
<sequence length="121" mass="13645">MKTLYILVLSAAVLLIASDARSIKDGSEDEDKLVDTMLEDKRELDTRNIQDGSEDENELVDAMLEVKRELAAQTDLDADLNEESKDLAEKRFISAVVKAVKFGIKAVRAVVRRIRRRRARG</sequence>
<protein>
    <submittedName>
        <fullName evidence="2">GATA type zinc finger protein asd-4-like</fullName>
    </submittedName>
</protein>
<keyword evidence="1" id="KW-0732">Signal</keyword>
<evidence type="ECO:0000256" key="1">
    <source>
        <dbReference type="SAM" id="SignalP"/>
    </source>
</evidence>
<gene>
    <name evidence="2" type="ORF">HHUSO_G29869</name>
</gene>
<comment type="caution">
    <text evidence="2">The sequence shown here is derived from an EMBL/GenBank/DDBJ whole genome shotgun (WGS) entry which is preliminary data.</text>
</comment>
<dbReference type="Proteomes" id="UP001369086">
    <property type="component" value="Unassembled WGS sequence"/>
</dbReference>
<evidence type="ECO:0000313" key="2">
    <source>
        <dbReference type="EMBL" id="KAK6471453.1"/>
    </source>
</evidence>
<feature type="signal peptide" evidence="1">
    <location>
        <begin position="1"/>
        <end position="22"/>
    </location>
</feature>
<dbReference type="EMBL" id="JAHFZB010000032">
    <property type="protein sequence ID" value="KAK6471453.1"/>
    <property type="molecule type" value="Genomic_DNA"/>
</dbReference>
<evidence type="ECO:0000313" key="3">
    <source>
        <dbReference type="Proteomes" id="UP001369086"/>
    </source>
</evidence>
<proteinExistence type="predicted"/>
<keyword evidence="3" id="KW-1185">Reference proteome</keyword>